<evidence type="ECO:0000313" key="4">
    <source>
        <dbReference type="Proteomes" id="UP001139451"/>
    </source>
</evidence>
<comment type="similarity">
    <text evidence="1">Belongs to the AHA1 family.</text>
</comment>
<dbReference type="Gene3D" id="3.30.530.20">
    <property type="match status" value="1"/>
</dbReference>
<dbReference type="Pfam" id="PF08327">
    <property type="entry name" value="AHSA1"/>
    <property type="match status" value="1"/>
</dbReference>
<dbReference type="AlphaFoldDB" id="A0A9X2KJC1"/>
<name>A0A9X2KJC1_9SPHN</name>
<organism evidence="3 4">
    <name type="scientific">Sphingomonas tagetis</name>
    <dbReference type="NCBI Taxonomy" id="2949092"/>
    <lineage>
        <taxon>Bacteria</taxon>
        <taxon>Pseudomonadati</taxon>
        <taxon>Pseudomonadota</taxon>
        <taxon>Alphaproteobacteria</taxon>
        <taxon>Sphingomonadales</taxon>
        <taxon>Sphingomonadaceae</taxon>
        <taxon>Sphingomonas</taxon>
    </lineage>
</organism>
<feature type="domain" description="Activator of Hsp90 ATPase homologue 1/2-like C-terminal" evidence="2">
    <location>
        <begin position="19"/>
        <end position="155"/>
    </location>
</feature>
<proteinExistence type="inferred from homology"/>
<gene>
    <name evidence="3" type="ORF">M9978_02610</name>
</gene>
<comment type="caution">
    <text evidence="3">The sequence shown here is derived from an EMBL/GenBank/DDBJ whole genome shotgun (WGS) entry which is preliminary data.</text>
</comment>
<evidence type="ECO:0000313" key="3">
    <source>
        <dbReference type="EMBL" id="MCP3729309.1"/>
    </source>
</evidence>
<protein>
    <submittedName>
        <fullName evidence="3">SRPBCC domain-containing protein</fullName>
    </submittedName>
</protein>
<dbReference type="EMBL" id="JAMLDX010000001">
    <property type="protein sequence ID" value="MCP3729309.1"/>
    <property type="molecule type" value="Genomic_DNA"/>
</dbReference>
<dbReference type="Proteomes" id="UP001139451">
    <property type="component" value="Unassembled WGS sequence"/>
</dbReference>
<sequence>MTIELAEARTHSASRVILASPRTLFRAFVDSEMLASWRAPQGMTARIPRFDPRVGGGYLMILTYEDAAGAPGKSDADRDVVQVKFAELAAEERVVELVRFESDDPDFAGEMRLTTTFTQFADGTRVTMTADQVPAGIGKADHETGIAGSLKKLALLTE</sequence>
<accession>A0A9X2KJC1</accession>
<dbReference type="RefSeq" id="WP_254291287.1">
    <property type="nucleotide sequence ID" value="NZ_JAMLDX010000001.1"/>
</dbReference>
<reference evidence="3" key="1">
    <citation type="submission" date="2022-05" db="EMBL/GenBank/DDBJ databases">
        <title>Sphingomonas sp. strain MG17 Genome sequencing and assembly.</title>
        <authorList>
            <person name="Kim I."/>
        </authorList>
    </citation>
    <scope>NUCLEOTIDE SEQUENCE</scope>
    <source>
        <strain evidence="3">MG17</strain>
    </source>
</reference>
<evidence type="ECO:0000259" key="2">
    <source>
        <dbReference type="Pfam" id="PF08327"/>
    </source>
</evidence>
<dbReference type="SUPFAM" id="SSF55961">
    <property type="entry name" value="Bet v1-like"/>
    <property type="match status" value="1"/>
</dbReference>
<dbReference type="InterPro" id="IPR023393">
    <property type="entry name" value="START-like_dom_sf"/>
</dbReference>
<keyword evidence="4" id="KW-1185">Reference proteome</keyword>
<dbReference type="InterPro" id="IPR013538">
    <property type="entry name" value="ASHA1/2-like_C"/>
</dbReference>
<evidence type="ECO:0000256" key="1">
    <source>
        <dbReference type="ARBA" id="ARBA00006817"/>
    </source>
</evidence>